<dbReference type="Proteomes" id="UP000001072">
    <property type="component" value="Unassembled WGS sequence"/>
</dbReference>
<feature type="region of interest" description="Disordered" evidence="1">
    <location>
        <begin position="80"/>
        <end position="133"/>
    </location>
</feature>
<feature type="compositionally biased region" description="Polar residues" evidence="1">
    <location>
        <begin position="1"/>
        <end position="16"/>
    </location>
</feature>
<dbReference type="EMBL" id="GL883175">
    <property type="protein sequence ID" value="EGF98491.1"/>
    <property type="molecule type" value="Genomic_DNA"/>
</dbReference>
<feature type="compositionally biased region" description="Basic and acidic residues" evidence="1">
    <location>
        <begin position="119"/>
        <end position="133"/>
    </location>
</feature>
<keyword evidence="3" id="KW-1185">Reference proteome</keyword>
<dbReference type="GeneID" id="18925010"/>
<dbReference type="InParanoid" id="F4SA58"/>
<dbReference type="OrthoDB" id="10461581at2759"/>
<evidence type="ECO:0000313" key="3">
    <source>
        <dbReference type="Proteomes" id="UP000001072"/>
    </source>
</evidence>
<name>F4SA58_MELLP</name>
<gene>
    <name evidence="2" type="ORF">MELLADRAFT_113516</name>
</gene>
<accession>F4SA58</accession>
<evidence type="ECO:0000256" key="1">
    <source>
        <dbReference type="SAM" id="MobiDB-lite"/>
    </source>
</evidence>
<proteinExistence type="predicted"/>
<dbReference type="KEGG" id="mlr:MELLADRAFT_113516"/>
<dbReference type="VEuPathDB" id="FungiDB:MELLADRAFT_113516"/>
<feature type="region of interest" description="Disordered" evidence="1">
    <location>
        <begin position="1"/>
        <end position="27"/>
    </location>
</feature>
<evidence type="ECO:0000313" key="2">
    <source>
        <dbReference type="EMBL" id="EGF98491.1"/>
    </source>
</evidence>
<sequence length="133" mass="15101">MASSNILAQSTAFQRTDGTEDRISSHPFIGPGVLDLVRFTTEKNAVVNTPRSSKKPEDRLSEKLKEMEIQKTSLVSRIPTREKKPSVTPYYRKPKFVRARAPEAPRQHKRQRQSAVTIDLKELNKMGSGKHTE</sequence>
<reference evidence="3" key="1">
    <citation type="journal article" date="2011" name="Proc. Natl. Acad. Sci. U.S.A.">
        <title>Obligate biotrophy features unraveled by the genomic analysis of rust fungi.</title>
        <authorList>
            <person name="Duplessis S."/>
            <person name="Cuomo C.A."/>
            <person name="Lin Y.-C."/>
            <person name="Aerts A."/>
            <person name="Tisserant E."/>
            <person name="Veneault-Fourrey C."/>
            <person name="Joly D.L."/>
            <person name="Hacquard S."/>
            <person name="Amselem J."/>
            <person name="Cantarel B.L."/>
            <person name="Chiu R."/>
            <person name="Coutinho P.M."/>
            <person name="Feau N."/>
            <person name="Field M."/>
            <person name="Frey P."/>
            <person name="Gelhaye E."/>
            <person name="Goldberg J."/>
            <person name="Grabherr M.G."/>
            <person name="Kodira C.D."/>
            <person name="Kohler A."/>
            <person name="Kuees U."/>
            <person name="Lindquist E.A."/>
            <person name="Lucas S.M."/>
            <person name="Mago R."/>
            <person name="Mauceli E."/>
            <person name="Morin E."/>
            <person name="Murat C."/>
            <person name="Pangilinan J.L."/>
            <person name="Park R."/>
            <person name="Pearson M."/>
            <person name="Quesneville H."/>
            <person name="Rouhier N."/>
            <person name="Sakthikumar S."/>
            <person name="Salamov A.A."/>
            <person name="Schmutz J."/>
            <person name="Selles B."/>
            <person name="Shapiro H."/>
            <person name="Tanguay P."/>
            <person name="Tuskan G.A."/>
            <person name="Henrissat B."/>
            <person name="Van de Peer Y."/>
            <person name="Rouze P."/>
            <person name="Ellis J.G."/>
            <person name="Dodds P.N."/>
            <person name="Schein J.E."/>
            <person name="Zhong S."/>
            <person name="Hamelin R.C."/>
            <person name="Grigoriev I.V."/>
            <person name="Szabo L.J."/>
            <person name="Martin F."/>
        </authorList>
    </citation>
    <scope>NUCLEOTIDE SEQUENCE [LARGE SCALE GENOMIC DNA]</scope>
    <source>
        <strain evidence="3">98AG31 / pathotype 3-4-7</strain>
    </source>
</reference>
<organism evidence="3">
    <name type="scientific">Melampsora larici-populina (strain 98AG31 / pathotype 3-4-7)</name>
    <name type="common">Poplar leaf rust fungus</name>
    <dbReference type="NCBI Taxonomy" id="747676"/>
    <lineage>
        <taxon>Eukaryota</taxon>
        <taxon>Fungi</taxon>
        <taxon>Dikarya</taxon>
        <taxon>Basidiomycota</taxon>
        <taxon>Pucciniomycotina</taxon>
        <taxon>Pucciniomycetes</taxon>
        <taxon>Pucciniales</taxon>
        <taxon>Melampsoraceae</taxon>
        <taxon>Melampsora</taxon>
    </lineage>
</organism>
<dbReference type="HOGENOM" id="CLU_158789_0_0_1"/>
<dbReference type="RefSeq" id="XP_007418256.1">
    <property type="nucleotide sequence ID" value="XM_007418194.1"/>
</dbReference>
<dbReference type="AlphaFoldDB" id="F4SA58"/>
<protein>
    <submittedName>
        <fullName evidence="2">Uncharacterized protein</fullName>
    </submittedName>
</protein>